<evidence type="ECO:0000259" key="4">
    <source>
        <dbReference type="Pfam" id="PF05433"/>
    </source>
</evidence>
<name>A0A840G4M0_RHOTE</name>
<dbReference type="GO" id="GO:0019867">
    <property type="term" value="C:outer membrane"/>
    <property type="evidence" value="ECO:0007669"/>
    <property type="project" value="InterPro"/>
</dbReference>
<comment type="caution">
    <text evidence="5">The sequence shown here is derived from an EMBL/GenBank/DDBJ whole genome shotgun (WGS) entry which is preliminary data.</text>
</comment>
<feature type="signal peptide" evidence="3">
    <location>
        <begin position="1"/>
        <end position="27"/>
    </location>
</feature>
<evidence type="ECO:0000256" key="3">
    <source>
        <dbReference type="SAM" id="SignalP"/>
    </source>
</evidence>
<reference evidence="5 6" key="1">
    <citation type="submission" date="2020-08" db="EMBL/GenBank/DDBJ databases">
        <title>Genome sequencing of Purple Non-Sulfur Bacteria from various extreme environments.</title>
        <authorList>
            <person name="Mayer M."/>
        </authorList>
    </citation>
    <scope>NUCLEOTIDE SEQUENCE [LARGE SCALE GENOMIC DNA]</scope>
    <source>
        <strain evidence="5 6">2761</strain>
    </source>
</reference>
<comment type="subcellular location">
    <subcellularLocation>
        <location evidence="1">Membrane</location>
    </subcellularLocation>
</comment>
<keyword evidence="5" id="KW-0449">Lipoprotein</keyword>
<keyword evidence="3" id="KW-0732">Signal</keyword>
<evidence type="ECO:0000256" key="2">
    <source>
        <dbReference type="ARBA" id="ARBA00023136"/>
    </source>
</evidence>
<organism evidence="5 6">
    <name type="scientific">Rhodocyclus tenuis</name>
    <name type="common">Rhodospirillum tenue</name>
    <dbReference type="NCBI Taxonomy" id="1066"/>
    <lineage>
        <taxon>Bacteria</taxon>
        <taxon>Pseudomonadati</taxon>
        <taxon>Pseudomonadota</taxon>
        <taxon>Betaproteobacteria</taxon>
        <taxon>Rhodocyclales</taxon>
        <taxon>Rhodocyclaceae</taxon>
        <taxon>Rhodocyclus</taxon>
    </lineage>
</organism>
<feature type="chain" id="PRO_5032452936" evidence="3">
    <location>
        <begin position="28"/>
        <end position="259"/>
    </location>
</feature>
<proteinExistence type="predicted"/>
<evidence type="ECO:0000256" key="1">
    <source>
        <dbReference type="ARBA" id="ARBA00004370"/>
    </source>
</evidence>
<keyword evidence="6" id="KW-1185">Reference proteome</keyword>
<sequence>MSNRIFNGFLLAIALAALPLAEGVAQAQTTSVAAPGIEAFNVAPIATAAPGNELVFTLYGSPGGAAAVRIDGATGAVVLAESEVGVYEGSYTIRKRDKITAKSKATANLRLGNRVVSAVIDGPLVGRAAARRPHNATPAKALASPACAACGVVEAVNLVEVKGEGSYIGKIGGGLAGILLGSQIGSGRGTTVAQVAGAAGGAYAGNEIEKQLKASKHYEVLVRLDNGGTQTVTYAEQPGFNVGDEVKIENRRLVLIQAQ</sequence>
<dbReference type="Proteomes" id="UP000587070">
    <property type="component" value="Unassembled WGS sequence"/>
</dbReference>
<accession>A0A840G4M0</accession>
<gene>
    <name evidence="5" type="ORF">GGD90_000638</name>
</gene>
<dbReference type="InterPro" id="IPR008816">
    <property type="entry name" value="Gly_zipper_2TM_dom"/>
</dbReference>
<evidence type="ECO:0000313" key="5">
    <source>
        <dbReference type="EMBL" id="MBB4246281.1"/>
    </source>
</evidence>
<dbReference type="EMBL" id="JACIGE010000002">
    <property type="protein sequence ID" value="MBB4246281.1"/>
    <property type="molecule type" value="Genomic_DNA"/>
</dbReference>
<feature type="domain" description="Glycine zipper 2TM" evidence="4">
    <location>
        <begin position="168"/>
        <end position="209"/>
    </location>
</feature>
<dbReference type="Pfam" id="PF05433">
    <property type="entry name" value="Rick_17kDa_Anti"/>
    <property type="match status" value="1"/>
</dbReference>
<dbReference type="InterPro" id="IPR051407">
    <property type="entry name" value="Bact_OM_lipoprot/Surf_antigen"/>
</dbReference>
<keyword evidence="2" id="KW-0472">Membrane</keyword>
<dbReference type="AlphaFoldDB" id="A0A840G4M0"/>
<protein>
    <submittedName>
        <fullName evidence="5">Outer membrane lipoprotein SlyB</fullName>
    </submittedName>
</protein>
<dbReference type="PANTHER" id="PTHR35603">
    <property type="match status" value="1"/>
</dbReference>
<dbReference type="RefSeq" id="WP_184414910.1">
    <property type="nucleotide sequence ID" value="NZ_JACIGE010000002.1"/>
</dbReference>
<evidence type="ECO:0000313" key="6">
    <source>
        <dbReference type="Proteomes" id="UP000587070"/>
    </source>
</evidence>
<dbReference type="PANTHER" id="PTHR35603:SF2">
    <property type="entry name" value="OUTER MEMBRANE LIPOPROTEIN"/>
    <property type="match status" value="1"/>
</dbReference>